<gene>
    <name evidence="1" type="ORF">V3I07_08765</name>
</gene>
<reference evidence="1 2" key="1">
    <citation type="submission" date="2024-02" db="EMBL/GenBank/DDBJ databases">
        <title>Comparative Genomic Analysis of Flavobacterium Species Causing Columnaris Disease of Freshwater Fish in Thailand: Insights into Virulence and Resistance Mechanisms.</title>
        <authorList>
            <person name="Nguyen D."/>
            <person name="Chokmangmeepisarn P."/>
            <person name="Khianchaikhan K."/>
            <person name="Morishita M."/>
            <person name="Bunnoy A."/>
            <person name="Rodkhum C."/>
        </authorList>
    </citation>
    <scope>NUCLEOTIDE SEQUENCE [LARGE SCALE GENOMIC DNA]</scope>
    <source>
        <strain evidence="1 2">CNRT2201</strain>
    </source>
</reference>
<dbReference type="EMBL" id="JAZGZP010000011">
    <property type="protein sequence ID" value="MFK7000986.1"/>
    <property type="molecule type" value="Genomic_DNA"/>
</dbReference>
<protein>
    <recommendedName>
        <fullName evidence="3">Lipopolysaccharide biosynthesis protein</fullName>
    </recommendedName>
</protein>
<organism evidence="1 2">
    <name type="scientific">Flavobacterium oreochromis</name>
    <dbReference type="NCBI Taxonomy" id="2906078"/>
    <lineage>
        <taxon>Bacteria</taxon>
        <taxon>Pseudomonadati</taxon>
        <taxon>Bacteroidota</taxon>
        <taxon>Flavobacteriia</taxon>
        <taxon>Flavobacteriales</taxon>
        <taxon>Flavobacteriaceae</taxon>
        <taxon>Flavobacterium</taxon>
    </lineage>
</organism>
<keyword evidence="2" id="KW-1185">Reference proteome</keyword>
<evidence type="ECO:0008006" key="3">
    <source>
        <dbReference type="Google" id="ProtNLM"/>
    </source>
</evidence>
<comment type="caution">
    <text evidence="1">The sequence shown here is derived from an EMBL/GenBank/DDBJ whole genome shotgun (WGS) entry which is preliminary data.</text>
</comment>
<accession>A0ABW8P940</accession>
<dbReference type="Proteomes" id="UP001621706">
    <property type="component" value="Unassembled WGS sequence"/>
</dbReference>
<sequence>MNNKKIILVMTPDVKLYECFTENLNFYGYEVQLICATNKFKYPSLVHKIYSFLRKIFLKDKNYKKKLAQINNSIFHLEQAKHLDQSDTALFIRPDLFTIEVINLIKKKTNKVIAYQWDGLNRFPNVKELIPYFDRFYIFQKKDQALYNYKYYPITNFYFDCYKKEIFQNSIIEYDLFYIGSYDDRTKKLLEICGFLAKKGLKLKVLLATKKIKKIKKYPFVEFLKKPLSYKENLELVSKSKMLLDIHHTDIHNGLSFRIFEAIGYDKKIITTNKKIIEYDMYSSNNVFYFENNFNELENFINNDIENYSIQLKQKYSFKNWIEYILNEPYSIPIDNH</sequence>
<dbReference type="RefSeq" id="WP_088400488.1">
    <property type="nucleotide sequence ID" value="NZ_JAZGZP010000011.1"/>
</dbReference>
<evidence type="ECO:0000313" key="1">
    <source>
        <dbReference type="EMBL" id="MFK7000986.1"/>
    </source>
</evidence>
<proteinExistence type="predicted"/>
<evidence type="ECO:0000313" key="2">
    <source>
        <dbReference type="Proteomes" id="UP001621706"/>
    </source>
</evidence>
<name>A0ABW8P940_9FLAO</name>